<dbReference type="PANTHER" id="PTHR23303">
    <property type="entry name" value="CARBOXYPEPTIDASE REGULATORY REGION-CONTAINING"/>
    <property type="match status" value="1"/>
</dbReference>
<gene>
    <name evidence="3" type="ORF">WCD58_07845</name>
</gene>
<evidence type="ECO:0000313" key="3">
    <source>
        <dbReference type="EMBL" id="MEJ2861063.1"/>
    </source>
</evidence>
<dbReference type="Proteomes" id="UP001369736">
    <property type="component" value="Unassembled WGS sequence"/>
</dbReference>
<evidence type="ECO:0000256" key="1">
    <source>
        <dbReference type="ARBA" id="ARBA00022729"/>
    </source>
</evidence>
<dbReference type="InterPro" id="IPR008969">
    <property type="entry name" value="CarboxyPept-like_regulatory"/>
</dbReference>
<dbReference type="Pfam" id="PF13620">
    <property type="entry name" value="CarboxypepD_reg"/>
    <property type="match status" value="3"/>
</dbReference>
<dbReference type="Gene3D" id="2.60.40.1120">
    <property type="entry name" value="Carboxypeptidase-like, regulatory domain"/>
    <property type="match status" value="3"/>
</dbReference>
<evidence type="ECO:0000313" key="4">
    <source>
        <dbReference type="Proteomes" id="UP001369736"/>
    </source>
</evidence>
<evidence type="ECO:0000256" key="2">
    <source>
        <dbReference type="SAM" id="MobiDB-lite"/>
    </source>
</evidence>
<feature type="compositionally biased region" description="Basic and acidic residues" evidence="2">
    <location>
        <begin position="313"/>
        <end position="330"/>
    </location>
</feature>
<dbReference type="EMBL" id="JBBEGM010000002">
    <property type="protein sequence ID" value="MEJ2861063.1"/>
    <property type="molecule type" value="Genomic_DNA"/>
</dbReference>
<dbReference type="SUPFAM" id="SSF49464">
    <property type="entry name" value="Carboxypeptidase regulatory domain-like"/>
    <property type="match status" value="1"/>
</dbReference>
<protein>
    <submittedName>
        <fullName evidence="3">Carboxypeptidase-like regulatory domain-containing protein</fullName>
    </submittedName>
</protein>
<comment type="caution">
    <text evidence="3">The sequence shown here is derived from an EMBL/GenBank/DDBJ whole genome shotgun (WGS) entry which is preliminary data.</text>
</comment>
<accession>A0ABU8M125</accession>
<name>A0ABU8M125_9PSEU</name>
<dbReference type="PANTHER" id="PTHR23303:SF14">
    <property type="entry name" value="BOS COMPLEX SUBUNIT NOMO1-RELATED"/>
    <property type="match status" value="1"/>
</dbReference>
<dbReference type="SUPFAM" id="SSF49478">
    <property type="entry name" value="Cna protein B-type domain"/>
    <property type="match status" value="1"/>
</dbReference>
<keyword evidence="4" id="KW-1185">Reference proteome</keyword>
<feature type="region of interest" description="Disordered" evidence="2">
    <location>
        <begin position="269"/>
        <end position="330"/>
    </location>
</feature>
<organism evidence="3 4">
    <name type="scientific">Actinomycetospora flava</name>
    <dbReference type="NCBI Taxonomy" id="3129232"/>
    <lineage>
        <taxon>Bacteria</taxon>
        <taxon>Bacillati</taxon>
        <taxon>Actinomycetota</taxon>
        <taxon>Actinomycetes</taxon>
        <taxon>Pseudonocardiales</taxon>
        <taxon>Pseudonocardiaceae</taxon>
        <taxon>Actinomycetospora</taxon>
    </lineage>
</organism>
<reference evidence="3 4" key="1">
    <citation type="submission" date="2024-03" db="EMBL/GenBank/DDBJ databases">
        <title>Actinomycetospora sp. OC33-EN07, a novel actinomycete isolated from wild orchid (Aerides multiflora).</title>
        <authorList>
            <person name="Suriyachadkun C."/>
        </authorList>
    </citation>
    <scope>NUCLEOTIDE SEQUENCE [LARGE SCALE GENOMIC DNA]</scope>
    <source>
        <strain evidence="3 4">OC33-EN07</strain>
    </source>
</reference>
<keyword evidence="1" id="KW-0732">Signal</keyword>
<sequence>MDGQEPIMIFGRVTRSDGAPVPGAALTLCDLSGDQLDRAAADEGGHYQLVPPTGGTYLVICASSTHQPQASLVAVADRPLRHDVGLAGGGASLGGTVGVRHGGGTNGAGTGVSSGWGDVVLTLTDVRGTVVAVTRSAADGSYRFADLSEGTYTLTAAAPRLAPVAETVRVPAEGHVAHHIALATRTQLSGTVRSAGAGRPVAEALATLVSEDGHVVGSRVTGEDGSFRFDDVAHGVYTITASGYAPVASEIEIGPGHPSDVVLSLVPPAVDGAADAPPRPDAPRGDDGAAAGGATSSTSGANGTNGFGGRHGQHGEAPSERESQSGGERW</sequence>
<dbReference type="RefSeq" id="WP_337701326.1">
    <property type="nucleotide sequence ID" value="NZ_JBBEGM010000002.1"/>
</dbReference>
<dbReference type="InterPro" id="IPR051417">
    <property type="entry name" value="SDr/BOS_complex"/>
</dbReference>
<dbReference type="SUPFAM" id="SSF117074">
    <property type="entry name" value="Hypothetical protein PA1324"/>
    <property type="match status" value="1"/>
</dbReference>
<proteinExistence type="predicted"/>